<dbReference type="EMBL" id="JAAPAO010000005">
    <property type="protein sequence ID" value="KAF4677933.1"/>
    <property type="molecule type" value="Genomic_DNA"/>
</dbReference>
<reference evidence="2 3" key="1">
    <citation type="submission" date="2020-04" db="EMBL/GenBank/DDBJ databases">
        <title>Perkinsus chesapeaki whole genome sequence.</title>
        <authorList>
            <person name="Bogema D.R."/>
        </authorList>
    </citation>
    <scope>NUCLEOTIDE SEQUENCE [LARGE SCALE GENOMIC DNA]</scope>
    <source>
        <strain evidence="2">ATCC PRA-425</strain>
    </source>
</reference>
<keyword evidence="3" id="KW-1185">Reference proteome</keyword>
<proteinExistence type="predicted"/>
<dbReference type="Proteomes" id="UP000591131">
    <property type="component" value="Unassembled WGS sequence"/>
</dbReference>
<name>A0A7J6N236_PERCH</name>
<evidence type="ECO:0000256" key="1">
    <source>
        <dbReference type="SAM" id="SignalP"/>
    </source>
</evidence>
<accession>A0A7J6N236</accession>
<sequence length="134" mass="14228">MRSLISGGILLVLVYCSVGDGPTGSYCGSIDTALGKATIRIAVASPYTADIDASWIPRGGQEKRGSVTDVKFEYDAPTGAVTVISLDKVQALINMIGAPLTADMLVHLEYKGNALYVVNLGNYRLDHCSHKVLL</sequence>
<comment type="caution">
    <text evidence="2">The sequence shown here is derived from an EMBL/GenBank/DDBJ whole genome shotgun (WGS) entry which is preliminary data.</text>
</comment>
<feature type="signal peptide" evidence="1">
    <location>
        <begin position="1"/>
        <end position="19"/>
    </location>
</feature>
<gene>
    <name evidence="2" type="ORF">FOL47_008037</name>
</gene>
<keyword evidence="1" id="KW-0732">Signal</keyword>
<evidence type="ECO:0000313" key="3">
    <source>
        <dbReference type="Proteomes" id="UP000591131"/>
    </source>
</evidence>
<organism evidence="2 3">
    <name type="scientific">Perkinsus chesapeaki</name>
    <name type="common">Clam parasite</name>
    <name type="synonym">Perkinsus andrewsi</name>
    <dbReference type="NCBI Taxonomy" id="330153"/>
    <lineage>
        <taxon>Eukaryota</taxon>
        <taxon>Sar</taxon>
        <taxon>Alveolata</taxon>
        <taxon>Perkinsozoa</taxon>
        <taxon>Perkinsea</taxon>
        <taxon>Perkinsida</taxon>
        <taxon>Perkinsidae</taxon>
        <taxon>Perkinsus</taxon>
    </lineage>
</organism>
<dbReference type="AlphaFoldDB" id="A0A7J6N236"/>
<protein>
    <submittedName>
        <fullName evidence="2">Uncharacterized protein</fullName>
    </submittedName>
</protein>
<evidence type="ECO:0000313" key="2">
    <source>
        <dbReference type="EMBL" id="KAF4677933.1"/>
    </source>
</evidence>
<dbReference type="OrthoDB" id="444935at2759"/>
<feature type="chain" id="PRO_5029749293" evidence="1">
    <location>
        <begin position="20"/>
        <end position="134"/>
    </location>
</feature>